<keyword evidence="3" id="KW-1185">Reference proteome</keyword>
<comment type="caution">
    <text evidence="2">The sequence shown here is derived from an EMBL/GenBank/DDBJ whole genome shotgun (WGS) entry which is preliminary data.</text>
</comment>
<dbReference type="EMBL" id="JALJOQ010000016">
    <property type="protein sequence ID" value="KAK9809789.1"/>
    <property type="molecule type" value="Genomic_DNA"/>
</dbReference>
<organism evidence="2 3">
    <name type="scientific">Symbiochloris irregularis</name>
    <dbReference type="NCBI Taxonomy" id="706552"/>
    <lineage>
        <taxon>Eukaryota</taxon>
        <taxon>Viridiplantae</taxon>
        <taxon>Chlorophyta</taxon>
        <taxon>core chlorophytes</taxon>
        <taxon>Trebouxiophyceae</taxon>
        <taxon>Trebouxiales</taxon>
        <taxon>Trebouxiaceae</taxon>
        <taxon>Symbiochloris</taxon>
    </lineage>
</organism>
<dbReference type="AlphaFoldDB" id="A0AAW1PPF0"/>
<accession>A0AAW1PPF0</accession>
<dbReference type="Proteomes" id="UP001465755">
    <property type="component" value="Unassembled WGS sequence"/>
</dbReference>
<evidence type="ECO:0000313" key="2">
    <source>
        <dbReference type="EMBL" id="KAK9809789.1"/>
    </source>
</evidence>
<gene>
    <name evidence="2" type="ORF">WJX73_006682</name>
</gene>
<proteinExistence type="predicted"/>
<sequence>MAPDARAMPNGTVKGIPPSISREMSRLVLRGTRSEAALHAGVSCSSLPGPADWETQNSTGRLFKLIKQAHQERAHQLLRLQNLKDRSKQLQSSRDAKFLADLDRQRKFEEKNRAFQQELALHAIAHERELQQRRALVSSSWQEHEAGVRAAWEDKESKDNARLLAEAHRAEMSMSQARSARAQSEAMRQEEMAARIATWKQAMREKIDQKDETTMQRITTIEARRQQLAACMAEAMADKAAQAQGVLARHQEQTATRIAGVQEKWRAEDEHVGHLQQVAERQRLEKVSEAARIRAIAEQRIDSVAQSRAAAQDRTNQKLLAKQDRINFLEDKRSTLLQHLANLRQDISSLDVSIRAAHIHPGLESFPELPPELAEKAGRLPTAHSLLELESAVMLPRQKSRTGPASPRLQRRGSAQPGRVHNLQTRASRA</sequence>
<name>A0AAW1PPF0_9CHLO</name>
<evidence type="ECO:0000256" key="1">
    <source>
        <dbReference type="SAM" id="MobiDB-lite"/>
    </source>
</evidence>
<feature type="region of interest" description="Disordered" evidence="1">
    <location>
        <begin position="391"/>
        <end position="430"/>
    </location>
</feature>
<evidence type="ECO:0000313" key="3">
    <source>
        <dbReference type="Proteomes" id="UP001465755"/>
    </source>
</evidence>
<reference evidence="2 3" key="1">
    <citation type="journal article" date="2024" name="Nat. Commun.">
        <title>Phylogenomics reveals the evolutionary origins of lichenization in chlorophyte algae.</title>
        <authorList>
            <person name="Puginier C."/>
            <person name="Libourel C."/>
            <person name="Otte J."/>
            <person name="Skaloud P."/>
            <person name="Haon M."/>
            <person name="Grisel S."/>
            <person name="Petersen M."/>
            <person name="Berrin J.G."/>
            <person name="Delaux P.M."/>
            <person name="Dal Grande F."/>
            <person name="Keller J."/>
        </authorList>
    </citation>
    <scope>NUCLEOTIDE SEQUENCE [LARGE SCALE GENOMIC DNA]</scope>
    <source>
        <strain evidence="2 3">SAG 2036</strain>
    </source>
</reference>
<protein>
    <submittedName>
        <fullName evidence="2">Uncharacterized protein</fullName>
    </submittedName>
</protein>